<sequence length="110" mass="13173">MCQIFFATLTPSLRYHFTCMWPVKINTNLSEQLWVAKSLLINQRTTRLASMRQYMEKPSSIRLCSWKYRRVLGYKSYSTRMAPLGWTAQDVQVRRANNYDATTYYRQNTR</sequence>
<reference evidence="1" key="1">
    <citation type="submission" date="2020-10" db="EMBL/GenBank/DDBJ databases">
        <title>High-Quality Genome Resource of Clonostachys rosea strain S41 by Oxford Nanopore Long-Read Sequencing.</title>
        <authorList>
            <person name="Wang H."/>
        </authorList>
    </citation>
    <scope>NUCLEOTIDE SEQUENCE</scope>
    <source>
        <strain evidence="1">S41</strain>
    </source>
</reference>
<proteinExistence type="predicted"/>
<gene>
    <name evidence="1" type="ORF">IM811_015968</name>
</gene>
<dbReference type="AlphaFoldDB" id="A0A8H7TI71"/>
<organism evidence="1 2">
    <name type="scientific">Bionectria ochroleuca</name>
    <name type="common">Gliocladium roseum</name>
    <dbReference type="NCBI Taxonomy" id="29856"/>
    <lineage>
        <taxon>Eukaryota</taxon>
        <taxon>Fungi</taxon>
        <taxon>Dikarya</taxon>
        <taxon>Ascomycota</taxon>
        <taxon>Pezizomycotina</taxon>
        <taxon>Sordariomycetes</taxon>
        <taxon>Hypocreomycetidae</taxon>
        <taxon>Hypocreales</taxon>
        <taxon>Bionectriaceae</taxon>
        <taxon>Clonostachys</taxon>
    </lineage>
</organism>
<evidence type="ECO:0000313" key="1">
    <source>
        <dbReference type="EMBL" id="KAF9749941.1"/>
    </source>
</evidence>
<accession>A0A8H7TI71</accession>
<protein>
    <submittedName>
        <fullName evidence="1">Uncharacterized protein</fullName>
    </submittedName>
</protein>
<comment type="caution">
    <text evidence="1">The sequence shown here is derived from an EMBL/GenBank/DDBJ whole genome shotgun (WGS) entry which is preliminary data.</text>
</comment>
<evidence type="ECO:0000313" key="2">
    <source>
        <dbReference type="Proteomes" id="UP000616885"/>
    </source>
</evidence>
<dbReference type="Proteomes" id="UP000616885">
    <property type="component" value="Unassembled WGS sequence"/>
</dbReference>
<dbReference type="EMBL" id="JADCTT010000007">
    <property type="protein sequence ID" value="KAF9749941.1"/>
    <property type="molecule type" value="Genomic_DNA"/>
</dbReference>
<name>A0A8H7TI71_BIOOC</name>